<comment type="caution">
    <text evidence="3">The sequence shown here is derived from an EMBL/GenBank/DDBJ whole genome shotgun (WGS) entry which is preliminary data.</text>
</comment>
<sequence>MTDRRRRAALLLPPPATAGRCPQPATAPWAAVLLPRERKPSPSSPEGASGEGRGAGAGGQDGRDRDNPFAAPPAGTPDREWRPRHAHSGHPEDSGASGDSGDSGDHAGGSSDEHDGRHAWGSQWSSRQPGRQSGGFGSRPGRGGPEGPGGSGGPGQTGLRWDPTDPAQRRARYALLSGMWAFFFSLFSLPEIALLLGALALYWGISALRAKPGAGKPGQGKPEGAKATAADIGIGRPSHEQDTTPTAGPPHATAGNTGAPTASGSSRPQTTAAVSGLVTACLALCIVAAGFTLQLVYKDYYTCVNDALTQSAQHSCEDLLPEQLRPILSVQE</sequence>
<gene>
    <name evidence="3" type="ORF">ACFP4F_08815</name>
</gene>
<feature type="region of interest" description="Disordered" evidence="1">
    <location>
        <begin position="235"/>
        <end position="268"/>
    </location>
</feature>
<feature type="compositionally biased region" description="Gly residues" evidence="1">
    <location>
        <begin position="49"/>
        <end position="60"/>
    </location>
</feature>
<feature type="region of interest" description="Disordered" evidence="1">
    <location>
        <begin position="1"/>
        <end position="164"/>
    </location>
</feature>
<reference evidence="4" key="1">
    <citation type="journal article" date="2019" name="Int. J. Syst. Evol. Microbiol.">
        <title>The Global Catalogue of Microorganisms (GCM) 10K type strain sequencing project: providing services to taxonomists for standard genome sequencing and annotation.</title>
        <authorList>
            <consortium name="The Broad Institute Genomics Platform"/>
            <consortium name="The Broad Institute Genome Sequencing Center for Infectious Disease"/>
            <person name="Wu L."/>
            <person name="Ma J."/>
        </authorList>
    </citation>
    <scope>NUCLEOTIDE SEQUENCE [LARGE SCALE GENOMIC DNA]</scope>
    <source>
        <strain evidence="4">CGMCC 1.15180</strain>
    </source>
</reference>
<dbReference type="Proteomes" id="UP001596139">
    <property type="component" value="Unassembled WGS sequence"/>
</dbReference>
<feature type="compositionally biased region" description="Low complexity" evidence="1">
    <location>
        <begin position="243"/>
        <end position="266"/>
    </location>
</feature>
<keyword evidence="2" id="KW-0812">Transmembrane</keyword>
<feature type="compositionally biased region" description="Basic and acidic residues" evidence="1">
    <location>
        <begin position="77"/>
        <end position="93"/>
    </location>
</feature>
<feature type="transmembrane region" description="Helical" evidence="2">
    <location>
        <begin position="179"/>
        <end position="205"/>
    </location>
</feature>
<name>A0ABW1MGZ8_9ACTN</name>
<evidence type="ECO:0000313" key="4">
    <source>
        <dbReference type="Proteomes" id="UP001596139"/>
    </source>
</evidence>
<feature type="compositionally biased region" description="Gly residues" evidence="1">
    <location>
        <begin position="132"/>
        <end position="156"/>
    </location>
</feature>
<evidence type="ECO:0000256" key="1">
    <source>
        <dbReference type="SAM" id="MobiDB-lite"/>
    </source>
</evidence>
<evidence type="ECO:0008006" key="5">
    <source>
        <dbReference type="Google" id="ProtNLM"/>
    </source>
</evidence>
<evidence type="ECO:0000313" key="3">
    <source>
        <dbReference type="EMBL" id="MFC6062651.1"/>
    </source>
</evidence>
<keyword evidence="4" id="KW-1185">Reference proteome</keyword>
<feature type="transmembrane region" description="Helical" evidence="2">
    <location>
        <begin position="272"/>
        <end position="293"/>
    </location>
</feature>
<evidence type="ECO:0000256" key="2">
    <source>
        <dbReference type="SAM" id="Phobius"/>
    </source>
</evidence>
<dbReference type="RefSeq" id="WP_031059913.1">
    <property type="nucleotide sequence ID" value="NZ_JBHSPX010000003.1"/>
</dbReference>
<keyword evidence="2" id="KW-1133">Transmembrane helix</keyword>
<accession>A0ABW1MGZ8</accession>
<organism evidence="3 4">
    <name type="scientific">Streptomyces ochraceiscleroticus</name>
    <dbReference type="NCBI Taxonomy" id="47761"/>
    <lineage>
        <taxon>Bacteria</taxon>
        <taxon>Bacillati</taxon>
        <taxon>Actinomycetota</taxon>
        <taxon>Actinomycetes</taxon>
        <taxon>Kitasatosporales</taxon>
        <taxon>Streptomycetaceae</taxon>
        <taxon>Streptomyces</taxon>
    </lineage>
</organism>
<feature type="compositionally biased region" description="Low complexity" evidence="1">
    <location>
        <begin position="121"/>
        <end position="131"/>
    </location>
</feature>
<keyword evidence="2" id="KW-0472">Membrane</keyword>
<protein>
    <recommendedName>
        <fullName evidence="5">Integral membrane protein</fullName>
    </recommendedName>
</protein>
<dbReference type="EMBL" id="JBHSPX010000003">
    <property type="protein sequence ID" value="MFC6062651.1"/>
    <property type="molecule type" value="Genomic_DNA"/>
</dbReference>
<proteinExistence type="predicted"/>